<keyword evidence="3" id="KW-0479">Metal-binding</keyword>
<evidence type="ECO:0000256" key="3">
    <source>
        <dbReference type="ARBA" id="ARBA00022723"/>
    </source>
</evidence>
<dbReference type="GO" id="GO:0043720">
    <property type="term" value="F:3-keto-5-aminohexanoate cleavage activity"/>
    <property type="evidence" value="ECO:0007669"/>
    <property type="project" value="InterPro"/>
</dbReference>
<comment type="cofactor">
    <cofactor evidence="1">
        <name>Zn(2+)</name>
        <dbReference type="ChEBI" id="CHEBI:29105"/>
    </cofactor>
</comment>
<evidence type="ECO:0000256" key="4">
    <source>
        <dbReference type="ARBA" id="ARBA00022833"/>
    </source>
</evidence>
<reference evidence="5 6" key="1">
    <citation type="submission" date="2018-07" db="EMBL/GenBank/DDBJ databases">
        <title>Genomic Encyclopedia of Type Strains, Phase IV (KMG-IV): sequencing the most valuable type-strain genomes for metagenomic binning, comparative biology and taxonomic classification.</title>
        <authorList>
            <person name="Goeker M."/>
        </authorList>
    </citation>
    <scope>NUCLEOTIDE SEQUENCE [LARGE SCALE GENOMIC DNA]</scope>
    <source>
        <strain evidence="5 6">DSM 14364</strain>
    </source>
</reference>
<keyword evidence="6" id="KW-1185">Reference proteome</keyword>
<accession>A0A370HNQ4</accession>
<protein>
    <submittedName>
        <fullName evidence="5">Uncharacterized protein (DUF849 family)</fullName>
    </submittedName>
</protein>
<dbReference type="PANTHER" id="PTHR37418:SF2">
    <property type="entry name" value="3-KETO-5-AMINOHEXANOATE CLEAVAGE ENZYME"/>
    <property type="match status" value="1"/>
</dbReference>
<dbReference type="InterPro" id="IPR013785">
    <property type="entry name" value="Aldolase_TIM"/>
</dbReference>
<dbReference type="EMBL" id="QQBB01000004">
    <property type="protein sequence ID" value="RDI59601.1"/>
    <property type="molecule type" value="Genomic_DNA"/>
</dbReference>
<dbReference type="Gene3D" id="3.20.20.70">
    <property type="entry name" value="Aldolase class I"/>
    <property type="match status" value="1"/>
</dbReference>
<evidence type="ECO:0000313" key="5">
    <source>
        <dbReference type="EMBL" id="RDI59601.1"/>
    </source>
</evidence>
<proteinExistence type="predicted"/>
<dbReference type="Pfam" id="PF05853">
    <property type="entry name" value="BKACE"/>
    <property type="match status" value="1"/>
</dbReference>
<dbReference type="RefSeq" id="WP_114770456.1">
    <property type="nucleotide sequence ID" value="NZ_QQBB01000004.1"/>
</dbReference>
<name>A0A370HNQ4_9HYPH</name>
<evidence type="ECO:0000256" key="2">
    <source>
        <dbReference type="ARBA" id="ARBA00022679"/>
    </source>
</evidence>
<keyword evidence="2" id="KW-0808">Transferase</keyword>
<sequence length="284" mass="30968">MTSPIVITVAITGSVPRKKDNPAVPITPSEQIESTQQAYEAGASLVHIHVRNDDETPSSDPERFAQVQEGIRRHCPGMVIQFSTGGRGRDPSQRGSALYLKPDMASLSTGSVNFPTIVYENHTSFVEGLAGTMKQHGIRPEIEIFDLSHLHGARHLIARGLMDERPHVQFVMGVQNALPAEEHLLDILLGELRRVMPEATWTAAGIGRHQSRVMEWALARGADAVRTGIEDNIRVTKERLATSNAELVELAVLAIERHGRRAATPEEARRLLGLAPAAAASRAT</sequence>
<dbReference type="PANTHER" id="PTHR37418">
    <property type="entry name" value="3-KETO-5-AMINOHEXANOATE CLEAVAGE ENZYME-RELATED"/>
    <property type="match status" value="1"/>
</dbReference>
<gene>
    <name evidence="5" type="ORF">DES45_104521</name>
</gene>
<evidence type="ECO:0000256" key="1">
    <source>
        <dbReference type="ARBA" id="ARBA00001947"/>
    </source>
</evidence>
<keyword evidence="4" id="KW-0862">Zinc</keyword>
<evidence type="ECO:0000313" key="6">
    <source>
        <dbReference type="Proteomes" id="UP000254925"/>
    </source>
</evidence>
<dbReference type="InterPro" id="IPR008567">
    <property type="entry name" value="BKACE"/>
</dbReference>
<comment type="caution">
    <text evidence="5">The sequence shown here is derived from an EMBL/GenBank/DDBJ whole genome shotgun (WGS) entry which is preliminary data.</text>
</comment>
<dbReference type="GO" id="GO:0046872">
    <property type="term" value="F:metal ion binding"/>
    <property type="evidence" value="ECO:0007669"/>
    <property type="project" value="UniProtKB-KW"/>
</dbReference>
<organism evidence="5 6">
    <name type="scientific">Microvirga subterranea</name>
    <dbReference type="NCBI Taxonomy" id="186651"/>
    <lineage>
        <taxon>Bacteria</taxon>
        <taxon>Pseudomonadati</taxon>
        <taxon>Pseudomonadota</taxon>
        <taxon>Alphaproteobacteria</taxon>
        <taxon>Hyphomicrobiales</taxon>
        <taxon>Methylobacteriaceae</taxon>
        <taxon>Microvirga</taxon>
    </lineage>
</organism>
<dbReference type="Proteomes" id="UP000254925">
    <property type="component" value="Unassembled WGS sequence"/>
</dbReference>
<dbReference type="AlphaFoldDB" id="A0A370HNQ4"/>
<dbReference type="OrthoDB" id="9805277at2"/>